<dbReference type="InterPro" id="IPR011009">
    <property type="entry name" value="Kinase-like_dom_sf"/>
</dbReference>
<keyword evidence="11" id="KW-1185">Reference proteome</keyword>
<proteinExistence type="predicted"/>
<name>A0A015KNL7_RHIIW</name>
<comment type="catalytic activity">
    <reaction evidence="8">
        <text>L-seryl-[protein] + ATP = O-phospho-L-seryl-[protein] + ADP + H(+)</text>
        <dbReference type="Rhea" id="RHEA:17989"/>
        <dbReference type="Rhea" id="RHEA-COMP:9863"/>
        <dbReference type="Rhea" id="RHEA-COMP:11604"/>
        <dbReference type="ChEBI" id="CHEBI:15378"/>
        <dbReference type="ChEBI" id="CHEBI:29999"/>
        <dbReference type="ChEBI" id="CHEBI:30616"/>
        <dbReference type="ChEBI" id="CHEBI:83421"/>
        <dbReference type="ChEBI" id="CHEBI:456216"/>
        <dbReference type="EC" id="2.7.11.1"/>
    </reaction>
</comment>
<keyword evidence="3" id="KW-0808">Transferase</keyword>
<dbReference type="HOGENOM" id="CLU_000288_7_8_1"/>
<comment type="catalytic activity">
    <reaction evidence="7">
        <text>L-threonyl-[protein] + ATP = O-phospho-L-threonyl-[protein] + ADP + H(+)</text>
        <dbReference type="Rhea" id="RHEA:46608"/>
        <dbReference type="Rhea" id="RHEA-COMP:11060"/>
        <dbReference type="Rhea" id="RHEA-COMP:11605"/>
        <dbReference type="ChEBI" id="CHEBI:15378"/>
        <dbReference type="ChEBI" id="CHEBI:30013"/>
        <dbReference type="ChEBI" id="CHEBI:30616"/>
        <dbReference type="ChEBI" id="CHEBI:61977"/>
        <dbReference type="ChEBI" id="CHEBI:456216"/>
        <dbReference type="EC" id="2.7.11.1"/>
    </reaction>
</comment>
<evidence type="ECO:0000256" key="4">
    <source>
        <dbReference type="ARBA" id="ARBA00022741"/>
    </source>
</evidence>
<dbReference type="EMBL" id="JEMT01025661">
    <property type="protein sequence ID" value="EXX61391.1"/>
    <property type="molecule type" value="Genomic_DNA"/>
</dbReference>
<dbReference type="PANTHER" id="PTHR44329:SF285">
    <property type="entry name" value="V-MOS MOLONEY MURINE SARCOMA VIRAL ONCO HOMOLOG"/>
    <property type="match status" value="1"/>
</dbReference>
<dbReference type="Proteomes" id="UP000022910">
    <property type="component" value="Unassembled WGS sequence"/>
</dbReference>
<organism evidence="10 11">
    <name type="scientific">Rhizophagus irregularis (strain DAOM 197198w)</name>
    <name type="common">Glomus intraradices</name>
    <dbReference type="NCBI Taxonomy" id="1432141"/>
    <lineage>
        <taxon>Eukaryota</taxon>
        <taxon>Fungi</taxon>
        <taxon>Fungi incertae sedis</taxon>
        <taxon>Mucoromycota</taxon>
        <taxon>Glomeromycotina</taxon>
        <taxon>Glomeromycetes</taxon>
        <taxon>Glomerales</taxon>
        <taxon>Glomeraceae</taxon>
        <taxon>Rhizophagus</taxon>
    </lineage>
</organism>
<evidence type="ECO:0000256" key="6">
    <source>
        <dbReference type="ARBA" id="ARBA00022840"/>
    </source>
</evidence>
<dbReference type="PROSITE" id="PS50011">
    <property type="entry name" value="PROTEIN_KINASE_DOM"/>
    <property type="match status" value="1"/>
</dbReference>
<dbReference type="AlphaFoldDB" id="A0A015KNL7"/>
<dbReference type="InterPro" id="IPR000719">
    <property type="entry name" value="Prot_kinase_dom"/>
</dbReference>
<evidence type="ECO:0000256" key="1">
    <source>
        <dbReference type="ARBA" id="ARBA00012513"/>
    </source>
</evidence>
<accession>A0A015KNL7</accession>
<evidence type="ECO:0000313" key="10">
    <source>
        <dbReference type="EMBL" id="EXX61391.1"/>
    </source>
</evidence>
<keyword evidence="4" id="KW-0547">Nucleotide-binding</keyword>
<gene>
    <name evidence="10" type="ORF">RirG_171490</name>
</gene>
<dbReference type="InterPro" id="IPR051681">
    <property type="entry name" value="Ser/Thr_Kinases-Pseudokinases"/>
</dbReference>
<dbReference type="SUPFAM" id="SSF56112">
    <property type="entry name" value="Protein kinase-like (PK-like)"/>
    <property type="match status" value="1"/>
</dbReference>
<evidence type="ECO:0000256" key="7">
    <source>
        <dbReference type="ARBA" id="ARBA00047899"/>
    </source>
</evidence>
<dbReference type="InterPro" id="IPR001245">
    <property type="entry name" value="Ser-Thr/Tyr_kinase_cat_dom"/>
</dbReference>
<evidence type="ECO:0000256" key="5">
    <source>
        <dbReference type="ARBA" id="ARBA00022777"/>
    </source>
</evidence>
<evidence type="ECO:0000256" key="2">
    <source>
        <dbReference type="ARBA" id="ARBA00022527"/>
    </source>
</evidence>
<dbReference type="Gene3D" id="1.10.510.10">
    <property type="entry name" value="Transferase(Phosphotransferase) domain 1"/>
    <property type="match status" value="2"/>
</dbReference>
<dbReference type="GO" id="GO:0004674">
    <property type="term" value="F:protein serine/threonine kinase activity"/>
    <property type="evidence" value="ECO:0007669"/>
    <property type="project" value="UniProtKB-KW"/>
</dbReference>
<dbReference type="PANTHER" id="PTHR44329">
    <property type="entry name" value="SERINE/THREONINE-PROTEIN KINASE TNNI3K-RELATED"/>
    <property type="match status" value="1"/>
</dbReference>
<keyword evidence="2" id="KW-0723">Serine/threonine-protein kinase</keyword>
<dbReference type="Pfam" id="PF07714">
    <property type="entry name" value="PK_Tyr_Ser-Thr"/>
    <property type="match status" value="1"/>
</dbReference>
<dbReference type="EC" id="2.7.11.1" evidence="1"/>
<evidence type="ECO:0000256" key="8">
    <source>
        <dbReference type="ARBA" id="ARBA00048679"/>
    </source>
</evidence>
<sequence length="1198" mass="141404">MSYDIQDDDIKCKICGEIYTDLYYKWCKPCQIINIIRNFANWTSGNEKIDKFIQEMQLKVEEYNKIIFEWIPYNQFNYIKKISKGQFTTAIWKDGSLEYNHKERKYKRNPNEEVTLKYLNNSQNIINDFLNEVETQIIKRLKYTNISKIYGISQNPDTKNYIIVFQDGCYCDNCNEIYTNISFKWCKLCQINDIKQNFSSQTIGNKIIDDFIQEMQLAIESQDDVVFEWIPYNKFNNVKEIRKDTIYSAIWKDGSLKYNNIKRKYERSHDEKVTLKCFNNSQNIINSFLKELKVYIVEGNLLHFPIIYGISQNPNTENYIIVFQDGCCCNNCGEIYTKMRCKSCEKSNIKQHLANWTSGNEKIDEFIQEMQLDIERNDDRIIEWIPYNKFNNIKRIGKGNFATVIWNDGPLKYNYSESKYKRESNKKVILKCLNYSQNITSEFLNEVKEINKTNTMYGISQNPDTEDYIIVLDNNNCEECGEIYTDISFQWCKQCQINDIKNNFTNWSSGNKKIDGFIQEMQLKVERHFDIIVEWIPYRQFNNIKKIGKGEISIAIWKNGPLEYDYRERIYERKSNKEVTLKYLNESQNVISDSSNKVKVYSIKENEYDIPKMYGISQNPDTKDYIVVLDNSYCKECGDQYIGSIYYKWCKPCQINNLKNNFTNWSSGNERIDEFIRKMQLTIEKYDDKIVEWIPYNQFNISKICNSSFATAIWKDGLLKYNYKKKKLERIPNKEVTLKCLNNSQNNTNKLLNKVKIYSIKGNKYDTPKLYGISQNPDTKDYIIVLDNRYCKECGEIYTKISFQWCKQCQINDFKKNFTNWSSENEKIDGLIQEMQLKIKSCSEIIVEWIPYNQFSNIKEIGKGGFATVYLAIWKDGPLEYIKNKKEWERSPNKKVALKCPCNLQNITDGFLKEIEAYSIDKLDGILRIHGISQNPDTKDYIIVLEYANCGNLNYFYSNIIRNYRWYEKLSLLRDIIKGLKKIHENGIVHHDFHTGNILISLTHNKEYFSEHPISNVYISDMGLCREADNAIETKIYGVMPYMAPEVLRGKPYTQAADIYSFGMIMYFVATGQQPFADCAHDNVLAFNICKGIRPEINKLEIPESYINLMERCWSPNPDNRPNAIEIKDFIQLFYNDEEVKKQVKEVEKYKEPDFLSDINNQTIHPQAYYASRLLNPFTKDLSKDDTDTECLDCVITN</sequence>
<feature type="domain" description="Protein kinase" evidence="9">
    <location>
        <begin position="855"/>
        <end position="1135"/>
    </location>
</feature>
<dbReference type="GO" id="GO:0005524">
    <property type="term" value="F:ATP binding"/>
    <property type="evidence" value="ECO:0007669"/>
    <property type="project" value="UniProtKB-KW"/>
</dbReference>
<evidence type="ECO:0000313" key="11">
    <source>
        <dbReference type="Proteomes" id="UP000022910"/>
    </source>
</evidence>
<reference evidence="10 11" key="1">
    <citation type="submission" date="2014-02" db="EMBL/GenBank/DDBJ databases">
        <title>Single nucleus genome sequencing reveals high similarity among nuclei of an endomycorrhizal fungus.</title>
        <authorList>
            <person name="Lin K."/>
            <person name="Geurts R."/>
            <person name="Zhang Z."/>
            <person name="Limpens E."/>
            <person name="Saunders D.G."/>
            <person name="Mu D."/>
            <person name="Pang E."/>
            <person name="Cao H."/>
            <person name="Cha H."/>
            <person name="Lin T."/>
            <person name="Zhou Q."/>
            <person name="Shang Y."/>
            <person name="Li Y."/>
            <person name="Ivanov S."/>
            <person name="Sharma T."/>
            <person name="Velzen R.V."/>
            <person name="Ruijter N.D."/>
            <person name="Aanen D.K."/>
            <person name="Win J."/>
            <person name="Kamoun S."/>
            <person name="Bisseling T."/>
            <person name="Huang S."/>
        </authorList>
    </citation>
    <scope>NUCLEOTIDE SEQUENCE [LARGE SCALE GENOMIC DNA]</scope>
    <source>
        <strain evidence="11">DAOM197198w</strain>
    </source>
</reference>
<keyword evidence="5" id="KW-0418">Kinase</keyword>
<evidence type="ECO:0000259" key="9">
    <source>
        <dbReference type="PROSITE" id="PS50011"/>
    </source>
</evidence>
<keyword evidence="6" id="KW-0067">ATP-binding</keyword>
<protein>
    <recommendedName>
        <fullName evidence="1">non-specific serine/threonine protein kinase</fullName>
        <ecNumber evidence="1">2.7.11.1</ecNumber>
    </recommendedName>
</protein>
<comment type="caution">
    <text evidence="10">The sequence shown here is derived from an EMBL/GenBank/DDBJ whole genome shotgun (WGS) entry which is preliminary data.</text>
</comment>
<evidence type="ECO:0000256" key="3">
    <source>
        <dbReference type="ARBA" id="ARBA00022679"/>
    </source>
</evidence>